<dbReference type="EMBL" id="JADBJN010000003">
    <property type="protein sequence ID" value="KAG5672296.1"/>
    <property type="molecule type" value="Genomic_DNA"/>
</dbReference>
<name>A0A9J6BRG0_POLVA</name>
<accession>A0A9J6BRG0</accession>
<proteinExistence type="predicted"/>
<dbReference type="PANTHER" id="PTHR24251:SF30">
    <property type="entry name" value="MEMBRANE FRIZZLED-RELATED PROTEIN"/>
    <property type="match status" value="1"/>
</dbReference>
<evidence type="ECO:0000313" key="6">
    <source>
        <dbReference type="Proteomes" id="UP001107558"/>
    </source>
</evidence>
<comment type="caution">
    <text evidence="3">Lacks conserved residue(s) required for the propagation of feature annotation.</text>
</comment>
<comment type="caution">
    <text evidence="5">The sequence shown here is derived from an EMBL/GenBank/DDBJ whole genome shotgun (WGS) entry which is preliminary data.</text>
</comment>
<evidence type="ECO:0000259" key="4">
    <source>
        <dbReference type="PROSITE" id="PS01180"/>
    </source>
</evidence>
<dbReference type="PANTHER" id="PTHR24251">
    <property type="entry name" value="OVOCHYMASE-RELATED"/>
    <property type="match status" value="1"/>
</dbReference>
<dbReference type="PROSITE" id="PS01180">
    <property type="entry name" value="CUB"/>
    <property type="match status" value="1"/>
</dbReference>
<dbReference type="Proteomes" id="UP001107558">
    <property type="component" value="Chromosome 3"/>
</dbReference>
<dbReference type="AlphaFoldDB" id="A0A9J6BRG0"/>
<dbReference type="SMART" id="SM00042">
    <property type="entry name" value="CUB"/>
    <property type="match status" value="2"/>
</dbReference>
<dbReference type="InterPro" id="IPR035914">
    <property type="entry name" value="Sperma_CUB_dom_sf"/>
</dbReference>
<keyword evidence="1" id="KW-0677">Repeat</keyword>
<evidence type="ECO:0000256" key="2">
    <source>
        <dbReference type="ARBA" id="ARBA00023157"/>
    </source>
</evidence>
<dbReference type="CDD" id="cd00041">
    <property type="entry name" value="CUB"/>
    <property type="match status" value="1"/>
</dbReference>
<evidence type="ECO:0000313" key="5">
    <source>
        <dbReference type="EMBL" id="KAG5672296.1"/>
    </source>
</evidence>
<evidence type="ECO:0000256" key="3">
    <source>
        <dbReference type="PROSITE-ProRule" id="PRU00059"/>
    </source>
</evidence>
<protein>
    <recommendedName>
        <fullName evidence="4">CUB domain-containing protein</fullName>
    </recommendedName>
</protein>
<keyword evidence="6" id="KW-1185">Reference proteome</keyword>
<reference evidence="5" key="1">
    <citation type="submission" date="2021-03" db="EMBL/GenBank/DDBJ databases">
        <title>Chromosome level genome of the anhydrobiotic midge Polypedilum vanderplanki.</title>
        <authorList>
            <person name="Yoshida Y."/>
            <person name="Kikawada T."/>
            <person name="Gusev O."/>
        </authorList>
    </citation>
    <scope>NUCLEOTIDE SEQUENCE</scope>
    <source>
        <strain evidence="5">NIAS01</strain>
        <tissue evidence="5">Whole body or cell culture</tissue>
    </source>
</reference>
<dbReference type="InterPro" id="IPR000859">
    <property type="entry name" value="CUB_dom"/>
</dbReference>
<keyword evidence="2" id="KW-1015">Disulfide bond</keyword>
<evidence type="ECO:0000256" key="1">
    <source>
        <dbReference type="ARBA" id="ARBA00022737"/>
    </source>
</evidence>
<dbReference type="OrthoDB" id="10063988at2759"/>
<feature type="domain" description="CUB" evidence="4">
    <location>
        <begin position="280"/>
        <end position="401"/>
    </location>
</feature>
<organism evidence="5 6">
    <name type="scientific">Polypedilum vanderplanki</name>
    <name type="common">Sleeping chironomid midge</name>
    <dbReference type="NCBI Taxonomy" id="319348"/>
    <lineage>
        <taxon>Eukaryota</taxon>
        <taxon>Metazoa</taxon>
        <taxon>Ecdysozoa</taxon>
        <taxon>Arthropoda</taxon>
        <taxon>Hexapoda</taxon>
        <taxon>Insecta</taxon>
        <taxon>Pterygota</taxon>
        <taxon>Neoptera</taxon>
        <taxon>Endopterygota</taxon>
        <taxon>Diptera</taxon>
        <taxon>Nematocera</taxon>
        <taxon>Chironomoidea</taxon>
        <taxon>Chironomidae</taxon>
        <taxon>Chironominae</taxon>
        <taxon>Polypedilum</taxon>
        <taxon>Polypedilum</taxon>
    </lineage>
</organism>
<dbReference type="Gene3D" id="2.60.120.290">
    <property type="entry name" value="Spermadhesin, CUB domain"/>
    <property type="match status" value="1"/>
</dbReference>
<dbReference type="Pfam" id="PF00431">
    <property type="entry name" value="CUB"/>
    <property type="match status" value="1"/>
</dbReference>
<gene>
    <name evidence="5" type="ORF">PVAND_002433</name>
</gene>
<dbReference type="SUPFAM" id="SSF49854">
    <property type="entry name" value="Spermadhesin, CUB domain"/>
    <property type="match status" value="2"/>
</dbReference>
<sequence>MLDEMVEKKKASGSQKICHRLALVIVFHLLVLLLLDDVTCQLAWSPIQVDSESTVDLWTRKSVGCACSYKDSSNSGSEHEHDHVKHDNASLQHNGHHKHHLNCACCVKGGCQCGEHTPNRCTQCGLENHCLNMCNVTLDSKILQGSSGQTFGQIRSPILQGPALCYYVLRPAPGQRVELQVYRLIQVGKFDGKKCEGGYLRFGGLDEKDDFNNAELCGVNERYSPPAVLFSDDGITTLLFRITEKTIRSQFLAYFSFTSLSNPIVGFHPKGGQKVTSTDCDWSYNDYSCRTPSSCVIASPGFPGIYGKNKICRYHITTSSVHTKVKITFNSLLLPQEHCSTHYIAIYEGLTPGTERLATICGQEKKEELIFSGPNLLLEFNAGYQVPPFDYNGFSATLTFIEGITTTLTPPTMSFDIEPIHPHEPPNDLATPPPKFTPCDQVISEQYGGRSGHFDSRTRSYANSCRLIFKGKANEVVHISLFNYRLKSPSCRSVIEIIDPNTRKKTVLKLCSPVTRKARNEMGSFIPPQTFISTGNQMIIVLRRAGPPHDTNDIEFVDGAFLFHNEEQSGTLQPYSLCDMHHYGLSSPESGSVEGPGTEHLFWNIEGSLNCSHYFIPAANQSVTVTIDMLDRLGTDNDCETVCGDGGCQCLTGLNSIENIDHLMMMTEDNQPINCLCGNFRPEWLPVSLRSWSPIKLVYSIARYSWNTKGFTYQASYNFITDGMCGARTFTIHSGELHSRNFSQAFSLNSFFHQQCLWILDSNTERSLMIEVISNQSRSCTAWNISLHEYTPIEDEKMHAGMLIHQFCPRDKHKQFTLPWNLKTIVIKIQAMTRQAPLYTVRWKSQIVRQKIQSLTPAPNVISNHGSTIFPLSSSCHYSLMGILILSSILLSIS</sequence>